<dbReference type="GeneID" id="81407118"/>
<name>A0A9W9L1V7_9EURO</name>
<evidence type="ECO:0000313" key="1">
    <source>
        <dbReference type="EMBL" id="KAJ5131165.1"/>
    </source>
</evidence>
<dbReference type="EMBL" id="JAPQKL010000005">
    <property type="protein sequence ID" value="KAJ5131165.1"/>
    <property type="molecule type" value="Genomic_DNA"/>
</dbReference>
<dbReference type="Proteomes" id="UP001149079">
    <property type="component" value="Unassembled WGS sequence"/>
</dbReference>
<gene>
    <name evidence="1" type="ORF">N7515_007204</name>
</gene>
<accession>A0A9W9L1V7</accession>
<keyword evidence="2" id="KW-1185">Reference proteome</keyword>
<protein>
    <submittedName>
        <fullName evidence="1">Uncharacterized protein</fullName>
    </submittedName>
</protein>
<evidence type="ECO:0000313" key="2">
    <source>
        <dbReference type="Proteomes" id="UP001149079"/>
    </source>
</evidence>
<reference evidence="1" key="2">
    <citation type="journal article" date="2023" name="IMA Fungus">
        <title>Comparative genomic study of the Penicillium genus elucidates a diverse pangenome and 15 lateral gene transfer events.</title>
        <authorList>
            <person name="Petersen C."/>
            <person name="Sorensen T."/>
            <person name="Nielsen M.R."/>
            <person name="Sondergaard T.E."/>
            <person name="Sorensen J.L."/>
            <person name="Fitzpatrick D.A."/>
            <person name="Frisvad J.C."/>
            <person name="Nielsen K.L."/>
        </authorList>
    </citation>
    <scope>NUCLEOTIDE SEQUENCE</scope>
    <source>
        <strain evidence="1">IBT 22155</strain>
    </source>
</reference>
<feature type="non-terminal residue" evidence="1">
    <location>
        <position position="197"/>
    </location>
</feature>
<reference evidence="1" key="1">
    <citation type="submission" date="2022-11" db="EMBL/GenBank/DDBJ databases">
        <authorList>
            <person name="Petersen C."/>
        </authorList>
    </citation>
    <scope>NUCLEOTIDE SEQUENCE</scope>
    <source>
        <strain evidence="1">IBT 22155</strain>
    </source>
</reference>
<comment type="caution">
    <text evidence="1">The sequence shown here is derived from an EMBL/GenBank/DDBJ whole genome shotgun (WGS) entry which is preliminary data.</text>
</comment>
<dbReference type="RefSeq" id="XP_056521544.1">
    <property type="nucleotide sequence ID" value="XM_056667948.1"/>
</dbReference>
<proteinExistence type="predicted"/>
<dbReference type="OrthoDB" id="4177740at2759"/>
<organism evidence="1 2">
    <name type="scientific">Penicillium bovifimosum</name>
    <dbReference type="NCBI Taxonomy" id="126998"/>
    <lineage>
        <taxon>Eukaryota</taxon>
        <taxon>Fungi</taxon>
        <taxon>Dikarya</taxon>
        <taxon>Ascomycota</taxon>
        <taxon>Pezizomycotina</taxon>
        <taxon>Eurotiomycetes</taxon>
        <taxon>Eurotiomycetidae</taxon>
        <taxon>Eurotiales</taxon>
        <taxon>Aspergillaceae</taxon>
        <taxon>Penicillium</taxon>
    </lineage>
</organism>
<dbReference type="AlphaFoldDB" id="A0A9W9L1V7"/>
<feature type="non-terminal residue" evidence="1">
    <location>
        <position position="1"/>
    </location>
</feature>
<sequence length="197" mass="22871">LLSRSKPAHTHTDLAEFGVFVQSFDPEDPTFTDSEACLFLPLTQKELEEYKIDRRGLTNDEKRYLYRFEDTFNDFPQDPSDPEHYQMWDRAHQILFSLDLFASHHKKEMNSDIVTMAEASYWDNIKAEDSFRGTSDGSSIGIKQGHSMPQALPRWSTDSTCQWLNEDLQAKLDDSGILNVWSSPIYNFMNSDEKMKL</sequence>